<dbReference type="EMBL" id="ASQP01000003">
    <property type="protein sequence ID" value="OMI41558.1"/>
    <property type="molecule type" value="Genomic_DNA"/>
</dbReference>
<evidence type="ECO:0000313" key="2">
    <source>
        <dbReference type="Proteomes" id="UP000186168"/>
    </source>
</evidence>
<reference evidence="1 2" key="1">
    <citation type="submission" date="2013-05" db="EMBL/GenBank/DDBJ databases">
        <title>Genome sequence of Streptomyces sparsogenes DSM 40356.</title>
        <authorList>
            <person name="Coyne S."/>
            <person name="Seebeck F.P."/>
        </authorList>
    </citation>
    <scope>NUCLEOTIDE SEQUENCE [LARGE SCALE GENOMIC DNA]</scope>
    <source>
        <strain evidence="1 2">DSM 40356</strain>
    </source>
</reference>
<dbReference type="GeneID" id="96746381"/>
<dbReference type="Proteomes" id="UP000186168">
    <property type="component" value="Unassembled WGS sequence"/>
</dbReference>
<dbReference type="AlphaFoldDB" id="A0A1R1STF2"/>
<evidence type="ECO:0000313" key="1">
    <source>
        <dbReference type="EMBL" id="OMI41558.1"/>
    </source>
</evidence>
<comment type="caution">
    <text evidence="1">The sequence shown here is derived from an EMBL/GenBank/DDBJ whole genome shotgun (WGS) entry which is preliminary data.</text>
</comment>
<accession>A0A1R1STF2</accession>
<sequence length="244" mass="25671">MFSQITILGADIRPGDVISRLPGVPVASGADVDPRYPHSRTLTMADGSLYFCDPQQTYTIARPTEPVAPVDAPRMLVVGPVADDDERADLTMFAKDVSAELGCSATVADSLDFDVREFVAVVVDQDYLSSVTASVLWIEAVEAGVPVIEPQAPALAARCDACSQLQTITTVRDTSGGITEVLCATCDGRAPGCCSWCLEEGPTAPVHDGAGTWAPLCKWCAKECKRRARRGAGGRRPVAAGCAA</sequence>
<dbReference type="RefSeq" id="WP_065966254.1">
    <property type="nucleotide sequence ID" value="NZ_ASQP01000003.1"/>
</dbReference>
<gene>
    <name evidence="1" type="ORF">SPAR_00175</name>
</gene>
<protein>
    <submittedName>
        <fullName evidence="1">Uncharacterized protein</fullName>
    </submittedName>
</protein>
<name>A0A1R1STF2_9ACTN</name>
<proteinExistence type="predicted"/>
<keyword evidence="2" id="KW-1185">Reference proteome</keyword>
<organism evidence="1 2">
    <name type="scientific">Streptomyces sparsogenes DSM 40356</name>
    <dbReference type="NCBI Taxonomy" id="1331668"/>
    <lineage>
        <taxon>Bacteria</taxon>
        <taxon>Bacillati</taxon>
        <taxon>Actinomycetota</taxon>
        <taxon>Actinomycetes</taxon>
        <taxon>Kitasatosporales</taxon>
        <taxon>Streptomycetaceae</taxon>
        <taxon>Streptomyces</taxon>
    </lineage>
</organism>